<evidence type="ECO:0000313" key="4">
    <source>
        <dbReference type="EMBL" id="TMW58713.1"/>
    </source>
</evidence>
<dbReference type="PANTHER" id="PTHR13510">
    <property type="entry name" value="FYVE-FINGER-CONTAINING RAB5 EFFECTOR PROTEIN RABENOSYN-5-RELATED"/>
    <property type="match status" value="1"/>
</dbReference>
<evidence type="ECO:0000256" key="2">
    <source>
        <dbReference type="ARBA" id="ARBA00022771"/>
    </source>
</evidence>
<dbReference type="InterPro" id="IPR013083">
    <property type="entry name" value="Znf_RING/FYVE/PHD"/>
</dbReference>
<dbReference type="Gene3D" id="3.30.40.10">
    <property type="entry name" value="Zinc/RING finger domain, C3HC4 (zinc finger)"/>
    <property type="match status" value="1"/>
</dbReference>
<dbReference type="InterPro" id="IPR017907">
    <property type="entry name" value="Znf_RING_CS"/>
</dbReference>
<protein>
    <recommendedName>
        <fullName evidence="6">FYVE-type domain-containing protein</fullName>
    </recommendedName>
</protein>
<keyword evidence="1" id="KW-0479">Metal-binding</keyword>
<reference evidence="4" key="1">
    <citation type="submission" date="2019-03" db="EMBL/GenBank/DDBJ databases">
        <title>Long read genome sequence of the mycoparasitic Pythium oligandrum ATCC 38472 isolated from sugarbeet rhizosphere.</title>
        <authorList>
            <person name="Gaulin E."/>
        </authorList>
    </citation>
    <scope>NUCLEOTIDE SEQUENCE</scope>
    <source>
        <strain evidence="4">ATCC 38472_TT</strain>
    </source>
</reference>
<organism evidence="4 5">
    <name type="scientific">Pythium oligandrum</name>
    <name type="common">Mycoparasitic fungus</name>
    <dbReference type="NCBI Taxonomy" id="41045"/>
    <lineage>
        <taxon>Eukaryota</taxon>
        <taxon>Sar</taxon>
        <taxon>Stramenopiles</taxon>
        <taxon>Oomycota</taxon>
        <taxon>Peronosporomycetes</taxon>
        <taxon>Pythiales</taxon>
        <taxon>Pythiaceae</taxon>
        <taxon>Pythium</taxon>
    </lineage>
</organism>
<keyword evidence="2" id="KW-0863">Zinc-finger</keyword>
<accession>A0A8K1C960</accession>
<dbReference type="PANTHER" id="PTHR13510:SF44">
    <property type="entry name" value="RABENOSYN-5"/>
    <property type="match status" value="1"/>
</dbReference>
<sequence length="443" mass="50145">MKFPLPRNPYPSFQLSPAYIQQLEVLTNALLDQGVEEYEEFVHLRNRKVDAKKWKHLKTRENLSVYRAFGDHSDDKHLNKLELLMDATSGCDMPTSRLNIKGNNRLLGVGSIVGTLPDLLYCASTNSEDEMQVRTAYCDDECVDWQVLYKLRDGSADNPFRNHGIKWYVKSSPSLTKYVVRPRDVILLDCMGEMSLPSGERVGYILYHSLDIPGCEPMDGFVRALLSTLYIFRSTENNSIEVYMRSMCEMGGNVNDSIVALSVANALIGVWKMPWGGLNKKLTGMLMQQRKQGKKPAKLAKSSHCGLCKKGYSILRTATECELCRHQVCSSCVTVRMICHVRSADGDLHRLLCELHNPSVAVGRDRNYSPSMVRIETEDDWQRQYQLVSKPSSVESSLVSQSLSSSMDSHKLHLVAQMSQLRLAAEQTYQITKENERVMNSVQ</sequence>
<name>A0A8K1C960_PYTOL</name>
<dbReference type="InterPro" id="IPR052727">
    <property type="entry name" value="Rab4/Rab5_effector"/>
</dbReference>
<comment type="caution">
    <text evidence="4">The sequence shown here is derived from an EMBL/GenBank/DDBJ whole genome shotgun (WGS) entry which is preliminary data.</text>
</comment>
<dbReference type="Gene3D" id="3.30.530.20">
    <property type="match status" value="1"/>
</dbReference>
<dbReference type="OrthoDB" id="103893at2759"/>
<dbReference type="InterPro" id="IPR023393">
    <property type="entry name" value="START-like_dom_sf"/>
</dbReference>
<gene>
    <name evidence="4" type="ORF">Poli38472_010272</name>
</gene>
<dbReference type="GO" id="GO:0008270">
    <property type="term" value="F:zinc ion binding"/>
    <property type="evidence" value="ECO:0007669"/>
    <property type="project" value="UniProtKB-KW"/>
</dbReference>
<dbReference type="SUPFAM" id="SSF57903">
    <property type="entry name" value="FYVE/PHD zinc finger"/>
    <property type="match status" value="1"/>
</dbReference>
<keyword evidence="5" id="KW-1185">Reference proteome</keyword>
<dbReference type="Proteomes" id="UP000794436">
    <property type="component" value="Unassembled WGS sequence"/>
</dbReference>
<proteinExistence type="predicted"/>
<evidence type="ECO:0000313" key="5">
    <source>
        <dbReference type="Proteomes" id="UP000794436"/>
    </source>
</evidence>
<keyword evidence="3" id="KW-0862">Zinc</keyword>
<dbReference type="AlphaFoldDB" id="A0A8K1C960"/>
<dbReference type="CDD" id="cd00065">
    <property type="entry name" value="FYVE_like_SF"/>
    <property type="match status" value="1"/>
</dbReference>
<evidence type="ECO:0000256" key="1">
    <source>
        <dbReference type="ARBA" id="ARBA00022723"/>
    </source>
</evidence>
<evidence type="ECO:0008006" key="6">
    <source>
        <dbReference type="Google" id="ProtNLM"/>
    </source>
</evidence>
<dbReference type="PROSITE" id="PS00518">
    <property type="entry name" value="ZF_RING_1"/>
    <property type="match status" value="1"/>
</dbReference>
<dbReference type="SUPFAM" id="SSF55961">
    <property type="entry name" value="Bet v1-like"/>
    <property type="match status" value="1"/>
</dbReference>
<evidence type="ECO:0000256" key="3">
    <source>
        <dbReference type="ARBA" id="ARBA00022833"/>
    </source>
</evidence>
<dbReference type="InterPro" id="IPR011011">
    <property type="entry name" value="Znf_FYVE_PHD"/>
</dbReference>
<dbReference type="EMBL" id="SPLM01000111">
    <property type="protein sequence ID" value="TMW58713.1"/>
    <property type="molecule type" value="Genomic_DNA"/>
</dbReference>